<gene>
    <name evidence="3" type="ORF">EXN68_09990</name>
</gene>
<dbReference type="InterPro" id="IPR000683">
    <property type="entry name" value="Gfo/Idh/MocA-like_OxRdtase_N"/>
</dbReference>
<accession>A0A546XLZ0</accession>
<dbReference type="Proteomes" id="UP000315434">
    <property type="component" value="Unassembled WGS sequence"/>
</dbReference>
<comment type="caution">
    <text evidence="3">The sequence shown here is derived from an EMBL/GenBank/DDBJ whole genome shotgun (WGS) entry which is preliminary data.</text>
</comment>
<dbReference type="OrthoDB" id="9815825at2"/>
<dbReference type="Gene3D" id="3.30.360.10">
    <property type="entry name" value="Dihydrodipicolinate Reductase, domain 2"/>
    <property type="match status" value="1"/>
</dbReference>
<dbReference type="GO" id="GO:0000166">
    <property type="term" value="F:nucleotide binding"/>
    <property type="evidence" value="ECO:0007669"/>
    <property type="project" value="InterPro"/>
</dbReference>
<feature type="domain" description="Gfo/Idh/MocA-like oxidoreductase C-terminal" evidence="2">
    <location>
        <begin position="140"/>
        <end position="368"/>
    </location>
</feature>
<evidence type="ECO:0000313" key="4">
    <source>
        <dbReference type="Proteomes" id="UP000315434"/>
    </source>
</evidence>
<dbReference type="InterPro" id="IPR036291">
    <property type="entry name" value="NAD(P)-bd_dom_sf"/>
</dbReference>
<dbReference type="Gene3D" id="3.40.50.720">
    <property type="entry name" value="NAD(P)-binding Rossmann-like Domain"/>
    <property type="match status" value="1"/>
</dbReference>
<evidence type="ECO:0000259" key="1">
    <source>
        <dbReference type="Pfam" id="PF01408"/>
    </source>
</evidence>
<dbReference type="PANTHER" id="PTHR43377:SF2">
    <property type="entry name" value="BINDING ROSSMANN FOLD OXIDOREDUCTASE, PUTATIVE (AFU_ORTHOLOGUE AFUA_4G00560)-RELATED"/>
    <property type="match status" value="1"/>
</dbReference>
<dbReference type="SUPFAM" id="SSF51735">
    <property type="entry name" value="NAD(P)-binding Rossmann-fold domains"/>
    <property type="match status" value="1"/>
</dbReference>
<proteinExistence type="predicted"/>
<dbReference type="EMBL" id="SGNY01000002">
    <property type="protein sequence ID" value="TRB01780.1"/>
    <property type="molecule type" value="Genomic_DNA"/>
</dbReference>
<dbReference type="InterPro" id="IPR051450">
    <property type="entry name" value="Gfo/Idh/MocA_Oxidoreductases"/>
</dbReference>
<evidence type="ECO:0000313" key="3">
    <source>
        <dbReference type="EMBL" id="TRB01780.1"/>
    </source>
</evidence>
<dbReference type="SUPFAM" id="SSF55347">
    <property type="entry name" value="Glyceraldehyde-3-phosphate dehydrogenase-like, C-terminal domain"/>
    <property type="match status" value="1"/>
</dbReference>
<dbReference type="Pfam" id="PF01408">
    <property type="entry name" value="GFO_IDH_MocA"/>
    <property type="match status" value="1"/>
</dbReference>
<reference evidence="3 4" key="1">
    <citation type="journal article" date="2019" name="Appl. Microbiol. Biotechnol.">
        <title>Differential efficiency of wild type rhizogenic strains for rol gene transformation of plants.</title>
        <authorList>
            <person name="Desmet S."/>
            <person name="De Keyser E."/>
            <person name="Van Vaerenbergh J."/>
            <person name="Baeyen S."/>
            <person name="Van Huylenbroeck J."/>
            <person name="Geelen D."/>
            <person name="Dhooghe E."/>
        </authorList>
    </citation>
    <scope>NUCLEOTIDE SEQUENCE [LARGE SCALE GENOMIC DNA]</scope>
    <source>
        <strain evidence="3 4">GBBC3284</strain>
    </source>
</reference>
<dbReference type="InterPro" id="IPR004104">
    <property type="entry name" value="Gfo/Idh/MocA-like_OxRdtase_C"/>
</dbReference>
<dbReference type="PANTHER" id="PTHR43377">
    <property type="entry name" value="BILIVERDIN REDUCTASE A"/>
    <property type="match status" value="1"/>
</dbReference>
<name>A0A546XLZ0_RHIRH</name>
<sequence length="391" mass="43598">MKIAVAGLGFRLANVIASFRKACPELEIVGLMDPRPAGLPDILSSGLPEPRRFETVETMLTQTRPDLFMVGSPNFLHLDHITAGLRAGVRVFTEKPVVIDEDQTMRMARLLAEYGSDSVMVGLVLRYSDLYRDLHAAQAEGHIGAIISIEASEHIAPYHGAFFMRDWRRHTRYAGPFILEKCCHDIDLYGSVVGQRAMAVASFGGRKSFVAENRPDSLSEFQKQEFYKKPSGWLQGDTVFESDGDIIDYQTAIIEYQGGATMSFHTNLNVPDQFRRFCVIGSKGMAEGDFIRNRFEVHSAVTGEKLIERRYEGHESDHYGADDQMASDIYLHLTEGAPLSVGIVAALEAGLVAIKIDEARRARRTIELVETWQRFDDALLTKHTAALGQRG</sequence>
<feature type="domain" description="Gfo/Idh/MocA-like oxidoreductase N-terminal" evidence="1">
    <location>
        <begin position="1"/>
        <end position="121"/>
    </location>
</feature>
<dbReference type="AlphaFoldDB" id="A0A546XLZ0"/>
<evidence type="ECO:0000259" key="2">
    <source>
        <dbReference type="Pfam" id="PF02894"/>
    </source>
</evidence>
<dbReference type="RefSeq" id="WP_142840638.1">
    <property type="nucleotide sequence ID" value="NZ_SGNY01000002.1"/>
</dbReference>
<dbReference type="Pfam" id="PF02894">
    <property type="entry name" value="GFO_IDH_MocA_C"/>
    <property type="match status" value="1"/>
</dbReference>
<protein>
    <submittedName>
        <fullName evidence="3">Gfo/Idh/MocA family oxidoreductase</fullName>
    </submittedName>
</protein>
<organism evidence="3 4">
    <name type="scientific">Rhizobium rhizogenes</name>
    <name type="common">Agrobacterium rhizogenes</name>
    <dbReference type="NCBI Taxonomy" id="359"/>
    <lineage>
        <taxon>Bacteria</taxon>
        <taxon>Pseudomonadati</taxon>
        <taxon>Pseudomonadota</taxon>
        <taxon>Alphaproteobacteria</taxon>
        <taxon>Hyphomicrobiales</taxon>
        <taxon>Rhizobiaceae</taxon>
        <taxon>Rhizobium/Agrobacterium group</taxon>
        <taxon>Rhizobium</taxon>
    </lineage>
</organism>